<dbReference type="Pfam" id="PF08265">
    <property type="entry name" value="YL1_C"/>
    <property type="match status" value="1"/>
</dbReference>
<proteinExistence type="predicted"/>
<reference evidence="2 3" key="1">
    <citation type="journal article" date="2023" name="Plants (Basel)">
        <title>Bridging the Gap: Combining Genomics and Transcriptomics Approaches to Understand Stylosanthes scabra, an Orphan Legume from the Brazilian Caatinga.</title>
        <authorList>
            <person name="Ferreira-Neto J.R.C."/>
            <person name="da Silva M.D."/>
            <person name="Binneck E."/>
            <person name="de Melo N.F."/>
            <person name="da Silva R.H."/>
            <person name="de Melo A.L.T.M."/>
            <person name="Pandolfi V."/>
            <person name="Bustamante F.O."/>
            <person name="Brasileiro-Vidal A.C."/>
            <person name="Benko-Iseppon A.M."/>
        </authorList>
    </citation>
    <scope>NUCLEOTIDE SEQUENCE [LARGE SCALE GENOMIC DNA]</scope>
    <source>
        <tissue evidence="2">Leaves</tissue>
    </source>
</reference>
<name>A0ABU6RJ90_9FABA</name>
<dbReference type="InterPro" id="IPR013272">
    <property type="entry name" value="Vps72/YL1_C"/>
</dbReference>
<evidence type="ECO:0000259" key="1">
    <source>
        <dbReference type="Pfam" id="PF08265"/>
    </source>
</evidence>
<dbReference type="EMBL" id="JASCZI010030634">
    <property type="protein sequence ID" value="MED6124014.1"/>
    <property type="molecule type" value="Genomic_DNA"/>
</dbReference>
<evidence type="ECO:0000313" key="2">
    <source>
        <dbReference type="EMBL" id="MED6124014.1"/>
    </source>
</evidence>
<comment type="caution">
    <text evidence="2">The sequence shown here is derived from an EMBL/GenBank/DDBJ whole genome shotgun (WGS) entry which is preliminary data.</text>
</comment>
<accession>A0ABU6RJ90</accession>
<sequence>MGVYLEEDKDRGGGRESHKFRCLYRDPKTGLPYATKEAFKEIRQRFAEENANNRKEMAMGTLYDSVSGCGFSLKKKRSMMPDKSVHTNFRPYARIRKIPASEDEESD</sequence>
<protein>
    <recommendedName>
        <fullName evidence="1">Vps72/YL1 C-terminal domain-containing protein</fullName>
    </recommendedName>
</protein>
<dbReference type="Proteomes" id="UP001341840">
    <property type="component" value="Unassembled WGS sequence"/>
</dbReference>
<feature type="domain" description="Vps72/YL1 C-terminal" evidence="1">
    <location>
        <begin position="22"/>
        <end position="42"/>
    </location>
</feature>
<evidence type="ECO:0000313" key="3">
    <source>
        <dbReference type="Proteomes" id="UP001341840"/>
    </source>
</evidence>
<keyword evidence="3" id="KW-1185">Reference proteome</keyword>
<gene>
    <name evidence="2" type="ORF">PIB30_055082</name>
</gene>
<organism evidence="2 3">
    <name type="scientific">Stylosanthes scabra</name>
    <dbReference type="NCBI Taxonomy" id="79078"/>
    <lineage>
        <taxon>Eukaryota</taxon>
        <taxon>Viridiplantae</taxon>
        <taxon>Streptophyta</taxon>
        <taxon>Embryophyta</taxon>
        <taxon>Tracheophyta</taxon>
        <taxon>Spermatophyta</taxon>
        <taxon>Magnoliopsida</taxon>
        <taxon>eudicotyledons</taxon>
        <taxon>Gunneridae</taxon>
        <taxon>Pentapetalae</taxon>
        <taxon>rosids</taxon>
        <taxon>fabids</taxon>
        <taxon>Fabales</taxon>
        <taxon>Fabaceae</taxon>
        <taxon>Papilionoideae</taxon>
        <taxon>50 kb inversion clade</taxon>
        <taxon>dalbergioids sensu lato</taxon>
        <taxon>Dalbergieae</taxon>
        <taxon>Pterocarpus clade</taxon>
        <taxon>Stylosanthes</taxon>
    </lineage>
</organism>